<proteinExistence type="predicted"/>
<reference evidence="2 3" key="1">
    <citation type="submission" date="2024-07" db="EMBL/GenBank/DDBJ databases">
        <title>Section-level genome sequencing and comparative genomics of Aspergillus sections Usti and Cavernicolus.</title>
        <authorList>
            <consortium name="Lawrence Berkeley National Laboratory"/>
            <person name="Nybo J.L."/>
            <person name="Vesth T.C."/>
            <person name="Theobald S."/>
            <person name="Frisvad J.C."/>
            <person name="Larsen T.O."/>
            <person name="Kjaerboelling I."/>
            <person name="Rothschild-Mancinelli K."/>
            <person name="Lyhne E.K."/>
            <person name="Kogle M.E."/>
            <person name="Barry K."/>
            <person name="Clum A."/>
            <person name="Na H."/>
            <person name="Ledsgaard L."/>
            <person name="Lin J."/>
            <person name="Lipzen A."/>
            <person name="Kuo A."/>
            <person name="Riley R."/>
            <person name="Mondo S."/>
            <person name="LaButti K."/>
            <person name="Haridas S."/>
            <person name="Pangalinan J."/>
            <person name="Salamov A.A."/>
            <person name="Simmons B.A."/>
            <person name="Magnuson J.K."/>
            <person name="Chen J."/>
            <person name="Drula E."/>
            <person name="Henrissat B."/>
            <person name="Wiebenga A."/>
            <person name="Lubbers R.J."/>
            <person name="Gomes A.C."/>
            <person name="Makela M.R."/>
            <person name="Stajich J."/>
            <person name="Grigoriev I.V."/>
            <person name="Mortensen U.H."/>
            <person name="De vries R.P."/>
            <person name="Baker S.E."/>
            <person name="Andersen M.R."/>
        </authorList>
    </citation>
    <scope>NUCLEOTIDE SEQUENCE [LARGE SCALE GENOMIC DNA]</scope>
    <source>
        <strain evidence="2 3">CBS 600.67</strain>
    </source>
</reference>
<dbReference type="InterPro" id="IPR052764">
    <property type="entry name" value="GH20_Enzymes"/>
</dbReference>
<dbReference type="InterPro" id="IPR017853">
    <property type="entry name" value="GH"/>
</dbReference>
<dbReference type="GO" id="GO:0016787">
    <property type="term" value="F:hydrolase activity"/>
    <property type="evidence" value="ECO:0007669"/>
    <property type="project" value="UniProtKB-KW"/>
</dbReference>
<evidence type="ECO:0000313" key="2">
    <source>
        <dbReference type="EMBL" id="KAL2831688.1"/>
    </source>
</evidence>
<dbReference type="EMBL" id="JBFXLS010000008">
    <property type="protein sequence ID" value="KAL2831688.1"/>
    <property type="molecule type" value="Genomic_DNA"/>
</dbReference>
<keyword evidence="2" id="KW-0378">Hydrolase</keyword>
<dbReference type="PANTHER" id="PTHR43678:SF1">
    <property type="entry name" value="BETA-N-ACETYLHEXOSAMINIDASE"/>
    <property type="match status" value="1"/>
</dbReference>
<feature type="compositionally biased region" description="Polar residues" evidence="1">
    <location>
        <begin position="275"/>
        <end position="284"/>
    </location>
</feature>
<feature type="compositionally biased region" description="Low complexity" evidence="1">
    <location>
        <begin position="257"/>
        <end position="274"/>
    </location>
</feature>
<keyword evidence="3" id="KW-1185">Reference proteome</keyword>
<dbReference type="SUPFAM" id="SSF51445">
    <property type="entry name" value="(Trans)glycosidases"/>
    <property type="match status" value="1"/>
</dbReference>
<feature type="region of interest" description="Disordered" evidence="1">
    <location>
        <begin position="257"/>
        <end position="284"/>
    </location>
</feature>
<name>A0ABR4IXY3_9EURO</name>
<gene>
    <name evidence="2" type="ORF">BDW59DRAFT_157654</name>
</gene>
<dbReference type="Gene3D" id="3.20.20.80">
    <property type="entry name" value="Glycosidases"/>
    <property type="match status" value="1"/>
</dbReference>
<comment type="caution">
    <text evidence="2">The sequence shown here is derived from an EMBL/GenBank/DDBJ whole genome shotgun (WGS) entry which is preliminary data.</text>
</comment>
<dbReference type="PANTHER" id="PTHR43678">
    <property type="entry name" value="PUTATIVE (AFU_ORTHOLOGUE AFUA_2G00640)-RELATED"/>
    <property type="match status" value="1"/>
</dbReference>
<organism evidence="2 3">
    <name type="scientific">Aspergillus cavernicola</name>
    <dbReference type="NCBI Taxonomy" id="176166"/>
    <lineage>
        <taxon>Eukaryota</taxon>
        <taxon>Fungi</taxon>
        <taxon>Dikarya</taxon>
        <taxon>Ascomycota</taxon>
        <taxon>Pezizomycotina</taxon>
        <taxon>Eurotiomycetes</taxon>
        <taxon>Eurotiomycetidae</taxon>
        <taxon>Eurotiales</taxon>
        <taxon>Aspergillaceae</taxon>
        <taxon>Aspergillus</taxon>
        <taxon>Aspergillus subgen. Nidulantes</taxon>
    </lineage>
</organism>
<accession>A0ABR4IXY3</accession>
<sequence length="284" mass="31799">MQPLAGDYIGFVNEMADFVNSTSGKRIRIWGTPMDEPSTDIRINPHIAVQHWQYGQSDPLELVMQGRHVINWNDWWAYMGIRNDHTTIYPATYPQFLNESRILDFAVVPGWQWTPADFNHVNTTQQLQPNKPLLKGAVMAAWNDNSPDASTKLEMYYAMHRGIVLVGARAWSGRRGPEVQADTFAASIDFFSPLAPAQYLDRVIHPDPEKGDSDILFFWKRSGDHCHSDPDHITLGKGSKGMNYTLTLTAVGPFTLSTRATRSPSPTTGSSSSTKMITSIRSVS</sequence>
<protein>
    <submittedName>
        <fullName evidence="2">Glycoside hydrolase superfamily</fullName>
    </submittedName>
</protein>
<evidence type="ECO:0000313" key="3">
    <source>
        <dbReference type="Proteomes" id="UP001610335"/>
    </source>
</evidence>
<dbReference type="Proteomes" id="UP001610335">
    <property type="component" value="Unassembled WGS sequence"/>
</dbReference>
<evidence type="ECO:0000256" key="1">
    <source>
        <dbReference type="SAM" id="MobiDB-lite"/>
    </source>
</evidence>